<feature type="modified residue" description="S-(2-succinyl)cysteine" evidence="1">
    <location>
        <position position="77"/>
    </location>
</feature>
<keyword evidence="3" id="KW-1185">Reference proteome</keyword>
<gene>
    <name evidence="1" type="primary">maiA</name>
    <name evidence="2" type="ORF">H4W34_000625</name>
</gene>
<dbReference type="PANTHER" id="PTHR40267:SF1">
    <property type="entry name" value="BLR3294 PROTEIN"/>
    <property type="match status" value="1"/>
</dbReference>
<keyword evidence="1 2" id="KW-0413">Isomerase</keyword>
<dbReference type="HAMAP" id="MF_00943">
    <property type="entry name" value="Maleate_isomerase"/>
    <property type="match status" value="1"/>
</dbReference>
<feature type="active site" description="Nucleophile" evidence="1">
    <location>
        <position position="77"/>
    </location>
</feature>
<feature type="binding site" evidence="1">
    <location>
        <begin position="196"/>
        <end position="197"/>
    </location>
    <ligand>
        <name>substrate</name>
    </ligand>
</feature>
<feature type="binding site" evidence="1">
    <location>
        <position position="134"/>
    </location>
    <ligand>
        <name>substrate</name>
    </ligand>
</feature>
<evidence type="ECO:0000313" key="2">
    <source>
        <dbReference type="EMBL" id="MBE1530792.1"/>
    </source>
</evidence>
<reference evidence="2 3" key="1">
    <citation type="submission" date="2020-10" db="EMBL/GenBank/DDBJ databases">
        <title>Sequencing the genomes of 1000 actinobacteria strains.</title>
        <authorList>
            <person name="Klenk H.-P."/>
        </authorList>
    </citation>
    <scope>NUCLEOTIDE SEQUENCE [LARGE SCALE GENOMIC DNA]</scope>
    <source>
        <strain evidence="2 3">DSM 46744</strain>
    </source>
</reference>
<evidence type="ECO:0000313" key="3">
    <source>
        <dbReference type="Proteomes" id="UP000627838"/>
    </source>
</evidence>
<dbReference type="Gene3D" id="3.40.50.12500">
    <property type="match status" value="1"/>
</dbReference>
<accession>A0ABR9JJS1</accession>
<feature type="binding site" evidence="1">
    <location>
        <position position="14"/>
    </location>
    <ligand>
        <name>substrate</name>
    </ligand>
</feature>
<comment type="caution">
    <text evidence="2">The sequence shown here is derived from an EMBL/GenBank/DDBJ whole genome shotgun (WGS) entry which is preliminary data.</text>
</comment>
<dbReference type="GO" id="GO:0050076">
    <property type="term" value="F:maleate isomerase activity"/>
    <property type="evidence" value="ECO:0007669"/>
    <property type="project" value="UniProtKB-EC"/>
</dbReference>
<dbReference type="InterPro" id="IPR026286">
    <property type="entry name" value="MaiA/AMDase"/>
</dbReference>
<feature type="active site" description="Proton donor" evidence="1">
    <location>
        <position position="195"/>
    </location>
</feature>
<dbReference type="Pfam" id="PF17645">
    <property type="entry name" value="Amdase"/>
    <property type="match status" value="1"/>
</dbReference>
<dbReference type="PIRSF" id="PIRSF015736">
    <property type="entry name" value="MI"/>
    <property type="match status" value="1"/>
</dbReference>
<comment type="caution">
    <text evidence="1">Lacks conserved residue(s) required for the propagation of feature annotation.</text>
</comment>
<comment type="subunit">
    <text evidence="1">Homodimer.</text>
</comment>
<proteinExistence type="inferred from homology"/>
<comment type="function">
    <text evidence="1">Catalyzes cis-trans isomerization of the C2-C3 double bond in maleate to yield fumarate.</text>
</comment>
<dbReference type="PANTHER" id="PTHR40267">
    <property type="entry name" value="BLR3294 PROTEIN"/>
    <property type="match status" value="1"/>
</dbReference>
<name>A0ABR9JJS1_9ACTN</name>
<comment type="miscellaneous">
    <text evidence="1">Reaction is initiated by nucleophilic attack of cysteine at the double bond, yielding a covalent succinylcysteine-like intermediate.</text>
</comment>
<organism evidence="2 3">
    <name type="scientific">Actinomadura algeriensis</name>
    <dbReference type="NCBI Taxonomy" id="1679523"/>
    <lineage>
        <taxon>Bacteria</taxon>
        <taxon>Bacillati</taxon>
        <taxon>Actinomycetota</taxon>
        <taxon>Actinomycetes</taxon>
        <taxon>Streptosporangiales</taxon>
        <taxon>Thermomonosporaceae</taxon>
        <taxon>Actinomadura</taxon>
    </lineage>
</organism>
<comment type="catalytic activity">
    <reaction evidence="1">
        <text>maleate = fumarate</text>
        <dbReference type="Rhea" id="RHEA:13169"/>
        <dbReference type="ChEBI" id="CHEBI:29806"/>
        <dbReference type="ChEBI" id="CHEBI:30780"/>
        <dbReference type="EC" id="5.2.1.1"/>
    </reaction>
</comment>
<dbReference type="RefSeq" id="WP_225960993.1">
    <property type="nucleotide sequence ID" value="NZ_JADBDZ010000001.1"/>
</dbReference>
<sequence length="250" mass="26129">MNYRRIGLIVPSSNTTMETEVPELLARRPGDERFTFHSSRAVLHTVDAESLRAMAGQADRCAAEVADADVDAIAYACLIAVMAQGPKAHEDAERRLRDAAAGAGCDAPVTSSAGALVRGVRRLGLSKIAIVAPYAPELTGMVVRYFAAYDIEVTAVRSLSVTDNREVGRLDPRAPLQHARGLDLGDAQGVVLSACVQMPSLAAVTEAQDTLGLPVFSAATATTRELLDALGLDPRVPGGGALLDGPLATA</sequence>
<dbReference type="EC" id="5.2.1.1" evidence="1"/>
<evidence type="ECO:0000256" key="1">
    <source>
        <dbReference type="HAMAP-Rule" id="MF_00943"/>
    </source>
</evidence>
<dbReference type="InterPro" id="IPR028615">
    <property type="entry name" value="Maleate_isomerase"/>
</dbReference>
<protein>
    <recommendedName>
        <fullName evidence="1">Maleate isomerase</fullName>
        <ecNumber evidence="1">5.2.1.1</ecNumber>
    </recommendedName>
    <alternativeName>
        <fullName evidence="1">Maleate cis-trans isomerase</fullName>
    </alternativeName>
</protein>
<feature type="binding site" evidence="1">
    <location>
        <position position="164"/>
    </location>
    <ligand>
        <name>substrate</name>
    </ligand>
</feature>
<comment type="similarity">
    <text evidence="1">Belongs to the maleate isomerase family.</text>
</comment>
<dbReference type="Proteomes" id="UP000627838">
    <property type="component" value="Unassembled WGS sequence"/>
</dbReference>
<dbReference type="InterPro" id="IPR053714">
    <property type="entry name" value="Iso_Racemase_Enz_sf"/>
</dbReference>
<dbReference type="EMBL" id="JADBDZ010000001">
    <property type="protein sequence ID" value="MBE1530792.1"/>
    <property type="molecule type" value="Genomic_DNA"/>
</dbReference>